<dbReference type="HAMAP" id="MF_01973">
    <property type="entry name" value="lon_bact"/>
    <property type="match status" value="1"/>
</dbReference>
<keyword evidence="6 10" id="KW-0720">Serine protease</keyword>
<dbReference type="SUPFAM" id="SSF52540">
    <property type="entry name" value="P-loop containing nucleoside triphosphate hydrolases"/>
    <property type="match status" value="1"/>
</dbReference>
<dbReference type="Proteomes" id="UP000191153">
    <property type="component" value="Unassembled WGS sequence"/>
</dbReference>
<gene>
    <name evidence="10" type="primary">lon</name>
    <name evidence="18" type="ORF">SAMN02745174_00325</name>
</gene>
<dbReference type="GO" id="GO:0016887">
    <property type="term" value="F:ATP hydrolysis activity"/>
    <property type="evidence" value="ECO:0007669"/>
    <property type="project" value="UniProtKB-UniRule"/>
</dbReference>
<dbReference type="Pfam" id="PF05362">
    <property type="entry name" value="Lon_C"/>
    <property type="match status" value="1"/>
</dbReference>
<name>A0A1T4K659_9FUSO</name>
<dbReference type="Gene3D" id="3.30.230.10">
    <property type="match status" value="1"/>
</dbReference>
<dbReference type="InterPro" id="IPR054594">
    <property type="entry name" value="Lon_lid"/>
</dbReference>
<evidence type="ECO:0000256" key="7">
    <source>
        <dbReference type="ARBA" id="ARBA00022840"/>
    </source>
</evidence>
<accession>A0A1T4K659</accession>
<dbReference type="FunFam" id="3.30.230.10:FF:000015">
    <property type="entry name" value="Lon protease homolog, mitochondrial"/>
    <property type="match status" value="1"/>
</dbReference>
<evidence type="ECO:0000256" key="4">
    <source>
        <dbReference type="ARBA" id="ARBA00022741"/>
    </source>
</evidence>
<evidence type="ECO:0000256" key="12">
    <source>
        <dbReference type="PIRSR" id="PIRSR001174-1"/>
    </source>
</evidence>
<comment type="similarity">
    <text evidence="10 11 14 15">Belongs to the peptidase S16 family.</text>
</comment>
<evidence type="ECO:0000256" key="9">
    <source>
        <dbReference type="ARBA" id="ARBA00050665"/>
    </source>
</evidence>
<dbReference type="GO" id="GO:0004176">
    <property type="term" value="F:ATP-dependent peptidase activity"/>
    <property type="evidence" value="ECO:0007669"/>
    <property type="project" value="UniProtKB-UniRule"/>
</dbReference>
<dbReference type="Gene3D" id="2.30.130.40">
    <property type="entry name" value="LON domain-like"/>
    <property type="match status" value="1"/>
</dbReference>
<dbReference type="PRINTS" id="PR00830">
    <property type="entry name" value="ENDOLAPTASE"/>
</dbReference>
<feature type="domain" description="Lon N-terminal" evidence="17">
    <location>
        <begin position="20"/>
        <end position="217"/>
    </location>
</feature>
<evidence type="ECO:0000259" key="17">
    <source>
        <dbReference type="PROSITE" id="PS51787"/>
    </source>
</evidence>
<keyword evidence="2 10" id="KW-0963">Cytoplasm</keyword>
<dbReference type="GO" id="GO:0004252">
    <property type="term" value="F:serine-type endopeptidase activity"/>
    <property type="evidence" value="ECO:0007669"/>
    <property type="project" value="UniProtKB-UniRule"/>
</dbReference>
<comment type="function">
    <text evidence="10">ATP-dependent serine protease that mediates the selective degradation of mutant and abnormal proteins as well as certain short-lived regulatory proteins. Required for cellular homeostasis and for survival from DNA damage and developmental changes induced by stress. Degrades polypeptides processively to yield small peptide fragments that are 5 to 10 amino acids long. Binds to DNA in a double-stranded, site-specific manner.</text>
</comment>
<comment type="catalytic activity">
    <reaction evidence="9 10 11 14">
        <text>Hydrolysis of proteins in presence of ATP.</text>
        <dbReference type="EC" id="3.4.21.53"/>
    </reaction>
</comment>
<dbReference type="InterPro" id="IPR008268">
    <property type="entry name" value="Peptidase_S16_AS"/>
</dbReference>
<proteinExistence type="evidence at transcript level"/>
<dbReference type="PROSITE" id="PS01046">
    <property type="entry name" value="LON_SER"/>
    <property type="match status" value="1"/>
</dbReference>
<keyword evidence="7 10" id="KW-0067">ATP-binding</keyword>
<comment type="subcellular location">
    <subcellularLocation>
        <location evidence="1 10 11">Cytoplasm</location>
    </subcellularLocation>
</comment>
<dbReference type="SMART" id="SM00382">
    <property type="entry name" value="AAA"/>
    <property type="match status" value="1"/>
</dbReference>
<keyword evidence="3 10" id="KW-0645">Protease</keyword>
<dbReference type="EC" id="3.4.21.53" evidence="10 11"/>
<comment type="induction">
    <text evidence="10">By heat shock.</text>
</comment>
<comment type="subunit">
    <text evidence="10 11">Homohexamer. Organized in a ring with a central cavity.</text>
</comment>
<evidence type="ECO:0000313" key="19">
    <source>
        <dbReference type="Proteomes" id="UP000191153"/>
    </source>
</evidence>
<evidence type="ECO:0000256" key="3">
    <source>
        <dbReference type="ARBA" id="ARBA00022670"/>
    </source>
</evidence>
<dbReference type="GO" id="GO:0006515">
    <property type="term" value="P:protein quality control for misfolded or incompletely synthesized proteins"/>
    <property type="evidence" value="ECO:0007669"/>
    <property type="project" value="UniProtKB-UniRule"/>
</dbReference>
<dbReference type="PROSITE" id="PS51786">
    <property type="entry name" value="LON_PROTEOLYTIC"/>
    <property type="match status" value="1"/>
</dbReference>
<dbReference type="InterPro" id="IPR003111">
    <property type="entry name" value="Lon_prtase_N"/>
</dbReference>
<dbReference type="PIRSF" id="PIRSF001174">
    <property type="entry name" value="Lon_proteas"/>
    <property type="match status" value="1"/>
</dbReference>
<dbReference type="InterPro" id="IPR004815">
    <property type="entry name" value="Lon_bac/euk-typ"/>
</dbReference>
<feature type="domain" description="Lon proteolytic" evidence="16">
    <location>
        <begin position="606"/>
        <end position="791"/>
    </location>
</feature>
<dbReference type="FunFam" id="3.40.50.300:FF:000021">
    <property type="entry name" value="Lon protease homolog"/>
    <property type="match status" value="1"/>
</dbReference>
<dbReference type="Pfam" id="PF02190">
    <property type="entry name" value="LON_substr_bdg"/>
    <property type="match status" value="1"/>
</dbReference>
<dbReference type="SMART" id="SM00464">
    <property type="entry name" value="LON"/>
    <property type="match status" value="1"/>
</dbReference>
<dbReference type="InterPro" id="IPR015947">
    <property type="entry name" value="PUA-like_sf"/>
</dbReference>
<keyword evidence="19" id="KW-1185">Reference proteome</keyword>
<feature type="active site" evidence="10 12">
    <location>
        <position position="698"/>
    </location>
</feature>
<organism evidence="18 19">
    <name type="scientific">Cetobacterium ceti</name>
    <dbReference type="NCBI Taxonomy" id="180163"/>
    <lineage>
        <taxon>Bacteria</taxon>
        <taxon>Fusobacteriati</taxon>
        <taxon>Fusobacteriota</taxon>
        <taxon>Fusobacteriia</taxon>
        <taxon>Fusobacteriales</taxon>
        <taxon>Fusobacteriaceae</taxon>
        <taxon>Cetobacterium</taxon>
    </lineage>
</organism>
<evidence type="ECO:0000256" key="15">
    <source>
        <dbReference type="RuleBase" id="RU000591"/>
    </source>
</evidence>
<dbReference type="InterPro" id="IPR003959">
    <property type="entry name" value="ATPase_AAA_core"/>
</dbReference>
<protein>
    <recommendedName>
        <fullName evidence="10 11">Lon protease</fullName>
        <ecNumber evidence="10 11">3.4.21.53</ecNumber>
    </recommendedName>
    <alternativeName>
        <fullName evidence="10">ATP-dependent protease La</fullName>
    </alternativeName>
</protein>
<dbReference type="PANTHER" id="PTHR43718">
    <property type="entry name" value="LON PROTEASE"/>
    <property type="match status" value="1"/>
</dbReference>
<dbReference type="Gene3D" id="1.20.5.5270">
    <property type="match status" value="1"/>
</dbReference>
<evidence type="ECO:0000313" key="18">
    <source>
        <dbReference type="EMBL" id="SJZ37785.1"/>
    </source>
</evidence>
<dbReference type="Gene3D" id="1.20.58.1480">
    <property type="match status" value="1"/>
</dbReference>
<dbReference type="Pfam" id="PF00004">
    <property type="entry name" value="AAA"/>
    <property type="match status" value="1"/>
</dbReference>
<evidence type="ECO:0000256" key="11">
    <source>
        <dbReference type="PIRNR" id="PIRNR001174"/>
    </source>
</evidence>
<dbReference type="STRING" id="180163.SAMN02745174_00325"/>
<dbReference type="Gene3D" id="1.10.8.60">
    <property type="match status" value="1"/>
</dbReference>
<feature type="active site" evidence="10 12">
    <location>
        <position position="741"/>
    </location>
</feature>
<dbReference type="InterPro" id="IPR008269">
    <property type="entry name" value="Lon_proteolytic"/>
</dbReference>
<dbReference type="Pfam" id="PF22667">
    <property type="entry name" value="Lon_lid"/>
    <property type="match status" value="1"/>
</dbReference>
<dbReference type="SUPFAM" id="SSF54211">
    <property type="entry name" value="Ribosomal protein S5 domain 2-like"/>
    <property type="match status" value="1"/>
</dbReference>
<dbReference type="PROSITE" id="PS51787">
    <property type="entry name" value="LON_N"/>
    <property type="match status" value="1"/>
</dbReference>
<evidence type="ECO:0000256" key="2">
    <source>
        <dbReference type="ARBA" id="ARBA00022490"/>
    </source>
</evidence>
<evidence type="ECO:0000256" key="13">
    <source>
        <dbReference type="PIRSR" id="PIRSR001174-2"/>
    </source>
</evidence>
<evidence type="ECO:0000256" key="14">
    <source>
        <dbReference type="PROSITE-ProRule" id="PRU01122"/>
    </source>
</evidence>
<keyword evidence="4 10" id="KW-0547">Nucleotide-binding</keyword>
<dbReference type="NCBIfam" id="TIGR00763">
    <property type="entry name" value="lon"/>
    <property type="match status" value="1"/>
</dbReference>
<dbReference type="GO" id="GO:0005524">
    <property type="term" value="F:ATP binding"/>
    <property type="evidence" value="ECO:0007669"/>
    <property type="project" value="UniProtKB-UniRule"/>
</dbReference>
<evidence type="ECO:0000256" key="8">
    <source>
        <dbReference type="ARBA" id="ARBA00023016"/>
    </source>
</evidence>
<evidence type="ECO:0000256" key="1">
    <source>
        <dbReference type="ARBA" id="ARBA00004496"/>
    </source>
</evidence>
<dbReference type="InterPro" id="IPR020568">
    <property type="entry name" value="Ribosomal_Su5_D2-typ_SF"/>
</dbReference>
<evidence type="ECO:0000256" key="10">
    <source>
        <dbReference type="HAMAP-Rule" id="MF_01973"/>
    </source>
</evidence>
<dbReference type="InterPro" id="IPR046336">
    <property type="entry name" value="Lon_prtase_N_sf"/>
</dbReference>
<keyword evidence="8 10" id="KW-0346">Stress response</keyword>
<reference evidence="18 19" key="1">
    <citation type="submission" date="2017-02" db="EMBL/GenBank/DDBJ databases">
        <authorList>
            <person name="Peterson S.W."/>
        </authorList>
    </citation>
    <scope>NUCLEOTIDE SEQUENCE [LARGE SCALE GENOMIC DNA]</scope>
    <source>
        <strain evidence="18 19">ATCC 700028</strain>
    </source>
</reference>
<dbReference type="EMBL" id="FUWX01000004">
    <property type="protein sequence ID" value="SJZ37785.1"/>
    <property type="molecule type" value="Genomic_DNA"/>
</dbReference>
<dbReference type="AlphaFoldDB" id="A0A1T4K659"/>
<dbReference type="GO" id="GO:0005737">
    <property type="term" value="C:cytoplasm"/>
    <property type="evidence" value="ECO:0007669"/>
    <property type="project" value="UniProtKB-SubCell"/>
</dbReference>
<sequence length="791" mass="89522">MANDTITELVTIKEALPEKILICPLVARPIFPNIMIPITFTGDEFLHSIKVALEKYNGFMGLVFAKDLDEDDYFKSTLYDVGTLVKIHKTTMVSPDTMQVIVQGIGRFKKEEHLKSKFGILWSVYHNPEYTKAPTDEIKAYMLAVMTSLKEIFKVNPILQEELKLLMSQVSYDKPEILMDLISSMLKTEGKDLQELLEEFDLVNRSKKLLTMLKKELEISQLQQKISKKIEDKISSQQKEYFLREQLRLIQQELGISKDEKDTDLDKIRERLNHIKLSKEAKEVVTEQMNKLNLIDKSSPEYHITRSYIESIVNLPWGIYSKDRLDIKKARTVLDKDHYGLEDVKENILEFMSTIMKTGNVSGSILCLVGPPGVGKTSIGRSIGEALNRKFFRFSVGGMVDEAEIKGHRRTYVGAMPGKIIQALKQLKTSNPIIMIDEIDKIGNSFRGDPASALLEVLDPEQNKDFLDHYLDIRYDLSNILFVTTANQLDTIPKPLLDRMEIIQLPGYVLEEKVQIALRHLIPQQLKAHGLSKNEVSISKKALNSIIERYAREAGVRALEKALRKIMRKVTFTIAQGNMDKVKITEKNLEKYLGAPRFLTEELYQKEMPGVTLGLAWTSLGGATLYIEAVSISPKDQGLKLTGQLGNVMKESAEIAYSYVRSFLNQNTILPKEEKEFFDTNKIHLHVPEGATPKDGPSAGITMALALYSLAANKPVKKNLAMTGELTLTGKVLPIGGVKEKTIAAKRVGVNELILPKENQKDFERLENYLKNGLTVHFVDYFEDVLKVALK</sequence>
<keyword evidence="5 10" id="KW-0378">Hydrolase</keyword>
<dbReference type="InterPro" id="IPR003593">
    <property type="entry name" value="AAA+_ATPase"/>
</dbReference>
<dbReference type="GO" id="GO:0034605">
    <property type="term" value="P:cellular response to heat"/>
    <property type="evidence" value="ECO:0007669"/>
    <property type="project" value="UniProtKB-UniRule"/>
</dbReference>
<dbReference type="InterPro" id="IPR027065">
    <property type="entry name" value="Lon_Prtase"/>
</dbReference>
<dbReference type="OrthoDB" id="9803599at2"/>
<evidence type="ECO:0000256" key="6">
    <source>
        <dbReference type="ARBA" id="ARBA00022825"/>
    </source>
</evidence>
<evidence type="ECO:0000256" key="5">
    <source>
        <dbReference type="ARBA" id="ARBA00022801"/>
    </source>
</evidence>
<dbReference type="SUPFAM" id="SSF88697">
    <property type="entry name" value="PUA domain-like"/>
    <property type="match status" value="1"/>
</dbReference>
<dbReference type="RefSeq" id="WP_078692863.1">
    <property type="nucleotide sequence ID" value="NZ_FUWX01000004.1"/>
</dbReference>
<dbReference type="GO" id="GO:0043565">
    <property type="term" value="F:sequence-specific DNA binding"/>
    <property type="evidence" value="ECO:0007669"/>
    <property type="project" value="UniProtKB-UniRule"/>
</dbReference>
<feature type="binding site" evidence="10 13">
    <location>
        <begin position="370"/>
        <end position="377"/>
    </location>
    <ligand>
        <name>ATP</name>
        <dbReference type="ChEBI" id="CHEBI:30616"/>
    </ligand>
</feature>
<dbReference type="PANTHER" id="PTHR43718:SF2">
    <property type="entry name" value="LON PROTEASE HOMOLOG, MITOCHONDRIAL"/>
    <property type="match status" value="1"/>
</dbReference>
<evidence type="ECO:0000259" key="16">
    <source>
        <dbReference type="PROSITE" id="PS51786"/>
    </source>
</evidence>
<dbReference type="InterPro" id="IPR027417">
    <property type="entry name" value="P-loop_NTPase"/>
</dbReference>
<dbReference type="InterPro" id="IPR014721">
    <property type="entry name" value="Ribsml_uS5_D2-typ_fold_subgr"/>
</dbReference>
<dbReference type="CDD" id="cd19500">
    <property type="entry name" value="RecA-like_Lon"/>
    <property type="match status" value="1"/>
</dbReference>
<dbReference type="InterPro" id="IPR027543">
    <property type="entry name" value="Lon_bac"/>
</dbReference>
<dbReference type="Gene3D" id="3.40.50.300">
    <property type="entry name" value="P-loop containing nucleotide triphosphate hydrolases"/>
    <property type="match status" value="1"/>
</dbReference>